<evidence type="ECO:0000313" key="2">
    <source>
        <dbReference type="EMBL" id="PIK48904.1"/>
    </source>
</evidence>
<organism evidence="2 3">
    <name type="scientific">Stichopus japonicus</name>
    <name type="common">Sea cucumber</name>
    <dbReference type="NCBI Taxonomy" id="307972"/>
    <lineage>
        <taxon>Eukaryota</taxon>
        <taxon>Metazoa</taxon>
        <taxon>Echinodermata</taxon>
        <taxon>Eleutherozoa</taxon>
        <taxon>Echinozoa</taxon>
        <taxon>Holothuroidea</taxon>
        <taxon>Aspidochirotacea</taxon>
        <taxon>Aspidochirotida</taxon>
        <taxon>Stichopodidae</taxon>
        <taxon>Apostichopus</taxon>
    </lineage>
</organism>
<accession>A0A2G8KLK7</accession>
<reference evidence="2 3" key="1">
    <citation type="journal article" date="2017" name="PLoS Biol.">
        <title>The sea cucumber genome provides insights into morphological evolution and visceral regeneration.</title>
        <authorList>
            <person name="Zhang X."/>
            <person name="Sun L."/>
            <person name="Yuan J."/>
            <person name="Sun Y."/>
            <person name="Gao Y."/>
            <person name="Zhang L."/>
            <person name="Li S."/>
            <person name="Dai H."/>
            <person name="Hamel J.F."/>
            <person name="Liu C."/>
            <person name="Yu Y."/>
            <person name="Liu S."/>
            <person name="Lin W."/>
            <person name="Guo K."/>
            <person name="Jin S."/>
            <person name="Xu P."/>
            <person name="Storey K.B."/>
            <person name="Huan P."/>
            <person name="Zhang T."/>
            <person name="Zhou Y."/>
            <person name="Zhang J."/>
            <person name="Lin C."/>
            <person name="Li X."/>
            <person name="Xing L."/>
            <person name="Huo D."/>
            <person name="Sun M."/>
            <person name="Wang L."/>
            <person name="Mercier A."/>
            <person name="Li F."/>
            <person name="Yang H."/>
            <person name="Xiang J."/>
        </authorList>
    </citation>
    <scope>NUCLEOTIDE SEQUENCE [LARGE SCALE GENOMIC DNA]</scope>
    <source>
        <strain evidence="2">Shaxun</strain>
        <tissue evidence="2">Muscle</tissue>
    </source>
</reference>
<dbReference type="STRING" id="307972.A0A2G8KLK7"/>
<evidence type="ECO:0000256" key="1">
    <source>
        <dbReference type="SAM" id="MobiDB-lite"/>
    </source>
</evidence>
<comment type="caution">
    <text evidence="2">The sequence shown here is derived from an EMBL/GenBank/DDBJ whole genome shotgun (WGS) entry which is preliminary data.</text>
</comment>
<sequence>MGRSLRSRMDLIHPNLHQRVQAKQEQQKRQHDKSSVNRSFELGDKVFAKNFAIRGQKWLIGHIVEKTGPISFKVKLENGNVLRRHQDQIRKCHLSNSVNPLPPKDTNIQPASIIEIDANDLPVADNSDSDTEPPQAIGDVAEAYDVESHASDVPDLDNTPKSYPKRNRKRPDYYRP</sequence>
<dbReference type="Proteomes" id="UP000230750">
    <property type="component" value="Unassembled WGS sequence"/>
</dbReference>
<gene>
    <name evidence="2" type="ORF">BSL78_14239</name>
</gene>
<dbReference type="PANTHER" id="PTHR33244">
    <property type="entry name" value="INTEGRASE CATALYTIC DOMAIN-CONTAINING PROTEIN-RELATED"/>
    <property type="match status" value="1"/>
</dbReference>
<protein>
    <submittedName>
        <fullName evidence="2">Uncharacterized protein</fullName>
    </submittedName>
</protein>
<dbReference type="EMBL" id="MRZV01000494">
    <property type="protein sequence ID" value="PIK48904.1"/>
    <property type="molecule type" value="Genomic_DNA"/>
</dbReference>
<evidence type="ECO:0000313" key="3">
    <source>
        <dbReference type="Proteomes" id="UP000230750"/>
    </source>
</evidence>
<name>A0A2G8KLK7_STIJA</name>
<dbReference type="PANTHER" id="PTHR33244:SF7">
    <property type="entry name" value="THAP-TYPE DOMAIN-CONTAINING PROTEIN"/>
    <property type="match status" value="1"/>
</dbReference>
<dbReference type="AlphaFoldDB" id="A0A2G8KLK7"/>
<dbReference type="OrthoDB" id="10058156at2759"/>
<proteinExistence type="predicted"/>
<feature type="region of interest" description="Disordered" evidence="1">
    <location>
        <begin position="121"/>
        <end position="176"/>
    </location>
</feature>
<keyword evidence="3" id="KW-1185">Reference proteome</keyword>